<dbReference type="Proteomes" id="UP001562425">
    <property type="component" value="Unassembled WGS sequence"/>
</dbReference>
<keyword evidence="2" id="KW-1185">Reference proteome</keyword>
<dbReference type="SUPFAM" id="SSF56371">
    <property type="entry name" value="Ribosome inactivating proteins (RIP)"/>
    <property type="match status" value="1"/>
</dbReference>
<proteinExistence type="predicted"/>
<organism evidence="1 2">
    <name type="scientific">Culex pipiens pipiens</name>
    <name type="common">Northern house mosquito</name>
    <dbReference type="NCBI Taxonomy" id="38569"/>
    <lineage>
        <taxon>Eukaryota</taxon>
        <taxon>Metazoa</taxon>
        <taxon>Ecdysozoa</taxon>
        <taxon>Arthropoda</taxon>
        <taxon>Hexapoda</taxon>
        <taxon>Insecta</taxon>
        <taxon>Pterygota</taxon>
        <taxon>Neoptera</taxon>
        <taxon>Endopterygota</taxon>
        <taxon>Diptera</taxon>
        <taxon>Nematocera</taxon>
        <taxon>Culicoidea</taxon>
        <taxon>Culicidae</taxon>
        <taxon>Culicinae</taxon>
        <taxon>Culicini</taxon>
        <taxon>Culex</taxon>
        <taxon>Culex</taxon>
    </lineage>
</organism>
<dbReference type="InterPro" id="IPR001574">
    <property type="entry name" value="Ribosome_inactivat_prot"/>
</dbReference>
<comment type="caution">
    <text evidence="1">The sequence shown here is derived from an EMBL/GenBank/DDBJ whole genome shotgun (WGS) entry which is preliminary data.</text>
</comment>
<dbReference type="AlphaFoldDB" id="A0ABD1CWF9"/>
<dbReference type="InterPro" id="IPR016138">
    <property type="entry name" value="Ribosome_inactivat_prot_sub1"/>
</dbReference>
<sequence length="469" mass="52045">MFGIPCPNQRLSLHGAIKFNRAKRATTVRTGNIDDFKKNGQNYLTFINSLRGDLSQPKVAHGGIRVTKTDNGITKVILKSGSTQIPFIYRNSDLYIVGFVVGSVFYADNDVFKWISPRETVGKLPAKHAWRSVLGDVSVDTLSVALSYNNILQGRSKVPINKMGDSLKKLTEVGDRNKKSGIVKEHLVPFVVAFSEAIRFTVVARAVRDAFVKNGGELDMKTNVLKLAGAGGPDQRKSTRYDITWLTLNWGSLSEKVKVCYLDKQAPTPFKYCDEPLGLEKNQLNQLLGVATAGSFPASRGKREVHWFKQPVQRVVDPVGRIGAEGDLQEASSSKPLSAITHHLDMVGSLHLITMGILYLSGRKLQPFEHDREVNGQEAQAIAADLVEKINCVTGLDADYEEDMRMQRELYGGIVRGADVVQIMTGLVEQRMVKKEVVEETVKSISFELAKRNHLEIPQEAELFAKNCF</sequence>
<evidence type="ECO:0000313" key="1">
    <source>
        <dbReference type="EMBL" id="KAL1380580.1"/>
    </source>
</evidence>
<protein>
    <recommendedName>
        <fullName evidence="3">Ribosome inactivating protein</fullName>
    </recommendedName>
</protein>
<gene>
    <name evidence="1" type="ORF">pipiens_003563</name>
</gene>
<reference evidence="1 2" key="1">
    <citation type="submission" date="2024-05" db="EMBL/GenBank/DDBJ databases">
        <title>Culex pipiens pipiens assembly and annotation.</title>
        <authorList>
            <person name="Alout H."/>
            <person name="Durand T."/>
        </authorList>
    </citation>
    <scope>NUCLEOTIDE SEQUENCE [LARGE SCALE GENOMIC DNA]</scope>
    <source>
        <strain evidence="1">HA-2024</strain>
        <tissue evidence="1">Whole body</tissue>
    </source>
</reference>
<name>A0ABD1CWF9_CULPP</name>
<accession>A0ABD1CWF9</accession>
<dbReference type="InterPro" id="IPR036041">
    <property type="entry name" value="Ribosome-inact_prot_sf"/>
</dbReference>
<dbReference type="Gene3D" id="3.40.420.10">
    <property type="entry name" value="Ricin (A subunit), domain 1"/>
    <property type="match status" value="1"/>
</dbReference>
<evidence type="ECO:0008006" key="3">
    <source>
        <dbReference type="Google" id="ProtNLM"/>
    </source>
</evidence>
<evidence type="ECO:0000313" key="2">
    <source>
        <dbReference type="Proteomes" id="UP001562425"/>
    </source>
</evidence>
<dbReference type="Pfam" id="PF00161">
    <property type="entry name" value="RIP"/>
    <property type="match status" value="1"/>
</dbReference>
<dbReference type="EMBL" id="JBEHCU010009048">
    <property type="protein sequence ID" value="KAL1380580.1"/>
    <property type="molecule type" value="Genomic_DNA"/>
</dbReference>